<name>A0A9P4NQU1_9PEZI</name>
<feature type="compositionally biased region" description="Polar residues" evidence="1">
    <location>
        <begin position="230"/>
        <end position="273"/>
    </location>
</feature>
<organism evidence="2 3">
    <name type="scientific">Tothia fuscella</name>
    <dbReference type="NCBI Taxonomy" id="1048955"/>
    <lineage>
        <taxon>Eukaryota</taxon>
        <taxon>Fungi</taxon>
        <taxon>Dikarya</taxon>
        <taxon>Ascomycota</taxon>
        <taxon>Pezizomycotina</taxon>
        <taxon>Dothideomycetes</taxon>
        <taxon>Pleosporomycetidae</taxon>
        <taxon>Venturiales</taxon>
        <taxon>Cylindrosympodiaceae</taxon>
        <taxon>Tothia</taxon>
    </lineage>
</organism>
<dbReference type="AlphaFoldDB" id="A0A9P4NQU1"/>
<gene>
    <name evidence="2" type="ORF">EJ08DRAFT_269972</name>
</gene>
<dbReference type="EMBL" id="MU007045">
    <property type="protein sequence ID" value="KAF2429596.1"/>
    <property type="molecule type" value="Genomic_DNA"/>
</dbReference>
<sequence>MRKGRTEELAEATPIERSVPRASLDVDAFKNLLMTGKVTSATPLKSSMSSKPQNFTLADNSSSTDTSSISRQSLFEPMQEGPVESPRTSYERSLSEDEEERKATLKERRKSAIPPPPPKHRYGKAVTPRGPQVVSFSDFSTSFNDPSDSSLPITVSSPPRSPIESRPRRDSDLNKPLPPRPSSRDSASMDKDLAAPKRISLDASLPDPMEPSSPQRLPPVPPLARRSSVMRQNLDSYTRTRSNTQNSNVSQQGEVTSLRSLSDNISESTSSAQKIAPPPPPARRSGPSHLSQNNSASASEEGLTLSRSSSLKSPPPPPSRNRSLSALSSPLTSNPNPGVMSPPPRPPPRRSSSRSSMEIHPSPAGSRRTSGELKRSSVDVERRPSIASIVRENPITEESTRGEYDLPPEEYRQKERDDGGQDVQKLKQSESDVLAEMEAFQREIDELAQLAARKSR</sequence>
<evidence type="ECO:0000313" key="2">
    <source>
        <dbReference type="EMBL" id="KAF2429596.1"/>
    </source>
</evidence>
<protein>
    <submittedName>
        <fullName evidence="2">Uncharacterized protein</fullName>
    </submittedName>
</protein>
<feature type="region of interest" description="Disordered" evidence="1">
    <location>
        <begin position="39"/>
        <end position="428"/>
    </location>
</feature>
<accession>A0A9P4NQU1</accession>
<proteinExistence type="predicted"/>
<feature type="compositionally biased region" description="Basic and acidic residues" evidence="1">
    <location>
        <begin position="163"/>
        <end position="173"/>
    </location>
</feature>
<feature type="compositionally biased region" description="Polar residues" evidence="1">
    <location>
        <begin position="39"/>
        <end position="60"/>
    </location>
</feature>
<feature type="compositionally biased region" description="Low complexity" evidence="1">
    <location>
        <begin position="61"/>
        <end position="73"/>
    </location>
</feature>
<feature type="compositionally biased region" description="Polar residues" evidence="1">
    <location>
        <begin position="289"/>
        <end position="298"/>
    </location>
</feature>
<feature type="compositionally biased region" description="Basic and acidic residues" evidence="1">
    <location>
        <begin position="398"/>
        <end position="428"/>
    </location>
</feature>
<comment type="caution">
    <text evidence="2">The sequence shown here is derived from an EMBL/GenBank/DDBJ whole genome shotgun (WGS) entry which is preliminary data.</text>
</comment>
<feature type="compositionally biased region" description="Low complexity" evidence="1">
    <location>
        <begin position="303"/>
        <end position="312"/>
    </location>
</feature>
<feature type="compositionally biased region" description="Low complexity" evidence="1">
    <location>
        <begin position="320"/>
        <end position="331"/>
    </location>
</feature>
<dbReference type="Proteomes" id="UP000800235">
    <property type="component" value="Unassembled WGS sequence"/>
</dbReference>
<feature type="compositionally biased region" description="Basic and acidic residues" evidence="1">
    <location>
        <begin position="89"/>
        <end position="106"/>
    </location>
</feature>
<feature type="compositionally biased region" description="Polar residues" evidence="1">
    <location>
        <begin position="134"/>
        <end position="155"/>
    </location>
</feature>
<dbReference type="OrthoDB" id="428854at2759"/>
<keyword evidence="3" id="KW-1185">Reference proteome</keyword>
<feature type="compositionally biased region" description="Basic and acidic residues" evidence="1">
    <location>
        <begin position="369"/>
        <end position="384"/>
    </location>
</feature>
<evidence type="ECO:0000313" key="3">
    <source>
        <dbReference type="Proteomes" id="UP000800235"/>
    </source>
</evidence>
<evidence type="ECO:0000256" key="1">
    <source>
        <dbReference type="SAM" id="MobiDB-lite"/>
    </source>
</evidence>
<reference evidence="2" key="1">
    <citation type="journal article" date="2020" name="Stud. Mycol.">
        <title>101 Dothideomycetes genomes: a test case for predicting lifestyles and emergence of pathogens.</title>
        <authorList>
            <person name="Haridas S."/>
            <person name="Albert R."/>
            <person name="Binder M."/>
            <person name="Bloem J."/>
            <person name="Labutti K."/>
            <person name="Salamov A."/>
            <person name="Andreopoulos B."/>
            <person name="Baker S."/>
            <person name="Barry K."/>
            <person name="Bills G."/>
            <person name="Bluhm B."/>
            <person name="Cannon C."/>
            <person name="Castanera R."/>
            <person name="Culley D."/>
            <person name="Daum C."/>
            <person name="Ezra D."/>
            <person name="Gonzalez J."/>
            <person name="Henrissat B."/>
            <person name="Kuo A."/>
            <person name="Liang C."/>
            <person name="Lipzen A."/>
            <person name="Lutzoni F."/>
            <person name="Magnuson J."/>
            <person name="Mondo S."/>
            <person name="Nolan M."/>
            <person name="Ohm R."/>
            <person name="Pangilinan J."/>
            <person name="Park H.-J."/>
            <person name="Ramirez L."/>
            <person name="Alfaro M."/>
            <person name="Sun H."/>
            <person name="Tritt A."/>
            <person name="Yoshinaga Y."/>
            <person name="Zwiers L.-H."/>
            <person name="Turgeon B."/>
            <person name="Goodwin S."/>
            <person name="Spatafora J."/>
            <person name="Crous P."/>
            <person name="Grigoriev I."/>
        </authorList>
    </citation>
    <scope>NUCLEOTIDE SEQUENCE</scope>
    <source>
        <strain evidence="2">CBS 130266</strain>
    </source>
</reference>
<feature type="compositionally biased region" description="Pro residues" evidence="1">
    <location>
        <begin position="208"/>
        <end position="222"/>
    </location>
</feature>